<dbReference type="Proteomes" id="UP000294498">
    <property type="component" value="Unassembled WGS sequence"/>
</dbReference>
<dbReference type="GO" id="GO:0000722">
    <property type="term" value="P:telomere maintenance via recombination"/>
    <property type="evidence" value="ECO:0007669"/>
    <property type="project" value="TreeGrafter"/>
</dbReference>
<comment type="caution">
    <text evidence="2">The sequence shown here is derived from an EMBL/GenBank/DDBJ whole genome shotgun (WGS) entry which is preliminary data.</text>
</comment>
<dbReference type="OrthoDB" id="208855at2"/>
<dbReference type="PROSITE" id="PS50988">
    <property type="entry name" value="TROVE"/>
    <property type="match status" value="1"/>
</dbReference>
<protein>
    <submittedName>
        <fullName evidence="2">TROVE domain-containing protein</fullName>
    </submittedName>
</protein>
<evidence type="ECO:0000313" key="2">
    <source>
        <dbReference type="EMBL" id="TDW99790.1"/>
    </source>
</evidence>
<dbReference type="Pfam" id="PF05731">
    <property type="entry name" value="TROVE"/>
    <property type="match status" value="2"/>
</dbReference>
<dbReference type="EMBL" id="SODV01000001">
    <property type="protein sequence ID" value="TDW99790.1"/>
    <property type="molecule type" value="Genomic_DNA"/>
</dbReference>
<dbReference type="InterPro" id="IPR037214">
    <property type="entry name" value="TROVE_dom_sf"/>
</dbReference>
<dbReference type="InterPro" id="IPR008858">
    <property type="entry name" value="TROVE_dom"/>
</dbReference>
<feature type="domain" description="TROVE" evidence="1">
    <location>
        <begin position="9"/>
        <end position="315"/>
    </location>
</feature>
<dbReference type="RefSeq" id="WP_133990787.1">
    <property type="nucleotide sequence ID" value="NZ_SODV01000001.1"/>
</dbReference>
<accession>A0A4R8DRM1</accession>
<proteinExistence type="predicted"/>
<reference evidence="2 3" key="1">
    <citation type="submission" date="2019-03" db="EMBL/GenBank/DDBJ databases">
        <title>Genomic Encyclopedia of Type Strains, Phase IV (KMG-IV): sequencing the most valuable type-strain genomes for metagenomic binning, comparative biology and taxonomic classification.</title>
        <authorList>
            <person name="Goeker M."/>
        </authorList>
    </citation>
    <scope>NUCLEOTIDE SEQUENCE [LARGE SCALE GENOMIC DNA]</scope>
    <source>
        <strain evidence="2 3">DSM 100059</strain>
    </source>
</reference>
<dbReference type="GO" id="GO:0003720">
    <property type="term" value="F:telomerase activity"/>
    <property type="evidence" value="ECO:0007669"/>
    <property type="project" value="TreeGrafter"/>
</dbReference>
<organism evidence="2 3">
    <name type="scientific">Dinghuibacter silviterrae</name>
    <dbReference type="NCBI Taxonomy" id="1539049"/>
    <lineage>
        <taxon>Bacteria</taxon>
        <taxon>Pseudomonadati</taxon>
        <taxon>Bacteroidota</taxon>
        <taxon>Chitinophagia</taxon>
        <taxon>Chitinophagales</taxon>
        <taxon>Chitinophagaceae</taxon>
        <taxon>Dinghuibacter</taxon>
    </lineage>
</organism>
<sequence>MKFNAKSMIVNHEGAEAFSLGAEMELFSAVASTFVGDAFYEHEDERLNRIQSLVRRVSPVFVAKLAVYARRQMNLRSIPLVLTIELAKIHQGDDLVARVVREVVQRPDEITELLAYYQSSNGRKGEKKLYSLSKQLHKGLAAAFNRFDEYQFAKYDRAGDVMLRDALFLVHPKAKDQTQQALFDKIARRELATPYTWETEISVLGQMGFDSPEARRAAIAAQWEALIDSQKIGYMALLRNLRNILQAGVSANHIRKVGEYLADPEAVRQSKQLPFRFLAAYRELKSIQTGSTPYLMDVLERALQQSTASLPGFDIDTRLVIACDVSGSMQKAVSARSKVLLYDIGLLMGMLLQSKCTHVLSGIFGNTWKTVALPTQGVLSNVDAWYAQEGSVGYATNGHLVIEDLIAKKYVADKVMMFTDIQLWNSQTGTDSVAKKWSAYKKIAPRARLYLFDLAGYGQAPLRVNGDDVYLIAGWSDKVWMTLQSMEKGAGALDQVKQIDL</sequence>
<dbReference type="InterPro" id="IPR036465">
    <property type="entry name" value="vWFA_dom_sf"/>
</dbReference>
<dbReference type="Gene3D" id="3.40.50.410">
    <property type="entry name" value="von Willebrand factor, type A domain"/>
    <property type="match status" value="1"/>
</dbReference>
<dbReference type="AlphaFoldDB" id="A0A4R8DRM1"/>
<evidence type="ECO:0000259" key="1">
    <source>
        <dbReference type="PROSITE" id="PS50988"/>
    </source>
</evidence>
<dbReference type="GO" id="GO:0070034">
    <property type="term" value="F:telomerase RNA binding"/>
    <property type="evidence" value="ECO:0007669"/>
    <property type="project" value="TreeGrafter"/>
</dbReference>
<dbReference type="InterPro" id="IPR052652">
    <property type="entry name" value="Telomerase_Complex_Comp"/>
</dbReference>
<dbReference type="PANTHER" id="PTHR44791:SF1">
    <property type="entry name" value="TELOMERASE PROTEIN COMPONENT 1"/>
    <property type="match status" value="1"/>
</dbReference>
<keyword evidence="3" id="KW-1185">Reference proteome</keyword>
<dbReference type="PANTHER" id="PTHR44791">
    <property type="entry name" value="TELOMERASE PROTEIN COMPONENT 1 TEP1"/>
    <property type="match status" value="1"/>
</dbReference>
<name>A0A4R8DRM1_9BACT</name>
<dbReference type="SUPFAM" id="SSF53300">
    <property type="entry name" value="vWA-like"/>
    <property type="match status" value="1"/>
</dbReference>
<gene>
    <name evidence="2" type="ORF">EDB95_0801</name>
</gene>
<dbReference type="SUPFAM" id="SSF140864">
    <property type="entry name" value="TROVE domain-like"/>
    <property type="match status" value="1"/>
</dbReference>
<evidence type="ECO:0000313" key="3">
    <source>
        <dbReference type="Proteomes" id="UP000294498"/>
    </source>
</evidence>